<evidence type="ECO:0000313" key="1">
    <source>
        <dbReference type="EMBL" id="KAK4355064.1"/>
    </source>
</evidence>
<reference evidence="1" key="1">
    <citation type="submission" date="2023-12" db="EMBL/GenBank/DDBJ databases">
        <title>Genome assembly of Anisodus tanguticus.</title>
        <authorList>
            <person name="Wang Y.-J."/>
        </authorList>
    </citation>
    <scope>NUCLEOTIDE SEQUENCE</scope>
    <source>
        <strain evidence="1">KB-2021</strain>
        <tissue evidence="1">Leaf</tissue>
    </source>
</reference>
<gene>
    <name evidence="1" type="ORF">RND71_024035</name>
</gene>
<keyword evidence="2" id="KW-1185">Reference proteome</keyword>
<accession>A0AAE1RMC5</accession>
<dbReference type="Proteomes" id="UP001291623">
    <property type="component" value="Unassembled WGS sequence"/>
</dbReference>
<proteinExistence type="predicted"/>
<organism evidence="1 2">
    <name type="scientific">Anisodus tanguticus</name>
    <dbReference type="NCBI Taxonomy" id="243964"/>
    <lineage>
        <taxon>Eukaryota</taxon>
        <taxon>Viridiplantae</taxon>
        <taxon>Streptophyta</taxon>
        <taxon>Embryophyta</taxon>
        <taxon>Tracheophyta</taxon>
        <taxon>Spermatophyta</taxon>
        <taxon>Magnoliopsida</taxon>
        <taxon>eudicotyledons</taxon>
        <taxon>Gunneridae</taxon>
        <taxon>Pentapetalae</taxon>
        <taxon>asterids</taxon>
        <taxon>lamiids</taxon>
        <taxon>Solanales</taxon>
        <taxon>Solanaceae</taxon>
        <taxon>Solanoideae</taxon>
        <taxon>Hyoscyameae</taxon>
        <taxon>Anisodus</taxon>
    </lineage>
</organism>
<sequence length="83" mass="9293">MRARQKKPVKGNFPQGSMPCRQGDFVFVFVGGQQRKGNSVKSHIRNSNRWKTRTKHPLGGSIEFLRSESEGILHGTSVLLISV</sequence>
<dbReference type="EMBL" id="JAVYJV010000013">
    <property type="protein sequence ID" value="KAK4355064.1"/>
    <property type="molecule type" value="Genomic_DNA"/>
</dbReference>
<comment type="caution">
    <text evidence="1">The sequence shown here is derived from an EMBL/GenBank/DDBJ whole genome shotgun (WGS) entry which is preliminary data.</text>
</comment>
<evidence type="ECO:0000313" key="2">
    <source>
        <dbReference type="Proteomes" id="UP001291623"/>
    </source>
</evidence>
<name>A0AAE1RMC5_9SOLA</name>
<dbReference type="AlphaFoldDB" id="A0AAE1RMC5"/>
<protein>
    <submittedName>
        <fullName evidence="1">Uncharacterized protein</fullName>
    </submittedName>
</protein>